<dbReference type="InterPro" id="IPR001138">
    <property type="entry name" value="Zn2Cys6_DnaBD"/>
</dbReference>
<dbReference type="InterPro" id="IPR036864">
    <property type="entry name" value="Zn2-C6_fun-type_DNA-bd_sf"/>
</dbReference>
<feature type="region of interest" description="Disordered" evidence="2">
    <location>
        <begin position="116"/>
        <end position="156"/>
    </location>
</feature>
<evidence type="ECO:0000313" key="3">
    <source>
        <dbReference type="EMBL" id="CAG8960436.1"/>
    </source>
</evidence>
<organism evidence="3 4">
    <name type="scientific">Hymenoscyphus fraxineus</name>
    <dbReference type="NCBI Taxonomy" id="746836"/>
    <lineage>
        <taxon>Eukaryota</taxon>
        <taxon>Fungi</taxon>
        <taxon>Dikarya</taxon>
        <taxon>Ascomycota</taxon>
        <taxon>Pezizomycotina</taxon>
        <taxon>Leotiomycetes</taxon>
        <taxon>Helotiales</taxon>
        <taxon>Helotiaceae</taxon>
        <taxon>Hymenoscyphus</taxon>
    </lineage>
</organism>
<gene>
    <name evidence="3" type="ORF">HYFRA_00008155</name>
</gene>
<comment type="caution">
    <text evidence="3">The sequence shown here is derived from an EMBL/GenBank/DDBJ whole genome shotgun (WGS) entry which is preliminary data.</text>
</comment>
<feature type="compositionally biased region" description="Basic and acidic residues" evidence="2">
    <location>
        <begin position="89"/>
        <end position="98"/>
    </location>
</feature>
<dbReference type="GO" id="GO:0000981">
    <property type="term" value="F:DNA-binding transcription factor activity, RNA polymerase II-specific"/>
    <property type="evidence" value="ECO:0007669"/>
    <property type="project" value="InterPro"/>
</dbReference>
<keyword evidence="1" id="KW-0539">Nucleus</keyword>
<sequence length="238" mass="27411">MLILLQCDRQVPTCRQCENSQIVCKYSESNRRGIPTGYLGLLEQRLQKTEEALYKTLSELKLLKDNQSGPDKPTIPALKSYDANTSKQTRMEEWKDYPLESSQDLENWQRYMRSNEVSVQGGERTESQRPNRSPISNEPRAPVPEDTSPPYRGIDMNLSPKYMAPYQGHSIMATDRISNKELSVYAQSHSATSVEGMETAEEFQNDSTETWQGRQASYEDPRLKRSQELSSQLKHIYY</sequence>
<feature type="region of interest" description="Disordered" evidence="2">
    <location>
        <begin position="190"/>
        <end position="230"/>
    </location>
</feature>
<evidence type="ECO:0000256" key="1">
    <source>
        <dbReference type="ARBA" id="ARBA00023242"/>
    </source>
</evidence>
<dbReference type="GO" id="GO:0008270">
    <property type="term" value="F:zinc ion binding"/>
    <property type="evidence" value="ECO:0007669"/>
    <property type="project" value="InterPro"/>
</dbReference>
<reference evidence="3" key="1">
    <citation type="submission" date="2021-07" db="EMBL/GenBank/DDBJ databases">
        <authorList>
            <person name="Durling M."/>
        </authorList>
    </citation>
    <scope>NUCLEOTIDE SEQUENCE</scope>
</reference>
<feature type="compositionally biased region" description="Basic and acidic residues" evidence="2">
    <location>
        <begin position="217"/>
        <end position="227"/>
    </location>
</feature>
<dbReference type="Proteomes" id="UP000696280">
    <property type="component" value="Unassembled WGS sequence"/>
</dbReference>
<accession>A0A9N9L8G3</accession>
<dbReference type="Gene3D" id="4.10.240.10">
    <property type="entry name" value="Zn(2)-C6 fungal-type DNA-binding domain"/>
    <property type="match status" value="1"/>
</dbReference>
<name>A0A9N9L8G3_9HELO</name>
<feature type="region of interest" description="Disordered" evidence="2">
    <location>
        <begin position="64"/>
        <end position="98"/>
    </location>
</feature>
<evidence type="ECO:0000256" key="2">
    <source>
        <dbReference type="SAM" id="MobiDB-lite"/>
    </source>
</evidence>
<evidence type="ECO:0000313" key="4">
    <source>
        <dbReference type="Proteomes" id="UP000696280"/>
    </source>
</evidence>
<dbReference type="OrthoDB" id="3862662at2759"/>
<proteinExistence type="predicted"/>
<evidence type="ECO:0008006" key="5">
    <source>
        <dbReference type="Google" id="ProtNLM"/>
    </source>
</evidence>
<keyword evidence="4" id="KW-1185">Reference proteome</keyword>
<dbReference type="CDD" id="cd00067">
    <property type="entry name" value="GAL4"/>
    <property type="match status" value="1"/>
</dbReference>
<dbReference type="AlphaFoldDB" id="A0A9N9L8G3"/>
<feature type="compositionally biased region" description="Polar residues" evidence="2">
    <location>
        <begin position="205"/>
        <end position="215"/>
    </location>
</feature>
<protein>
    <recommendedName>
        <fullName evidence="5">Zn(2)-C6 fungal-type domain-containing protein</fullName>
    </recommendedName>
</protein>
<dbReference type="EMBL" id="CAJVRL010000099">
    <property type="protein sequence ID" value="CAG8960436.1"/>
    <property type="molecule type" value="Genomic_DNA"/>
</dbReference>